<organism evidence="1 2">
    <name type="scientific">Plantactinospora alkalitolerans</name>
    <dbReference type="NCBI Taxonomy" id="2789879"/>
    <lineage>
        <taxon>Bacteria</taxon>
        <taxon>Bacillati</taxon>
        <taxon>Actinomycetota</taxon>
        <taxon>Actinomycetes</taxon>
        <taxon>Micromonosporales</taxon>
        <taxon>Micromonosporaceae</taxon>
        <taxon>Plantactinospora</taxon>
    </lineage>
</organism>
<evidence type="ECO:0000313" key="2">
    <source>
        <dbReference type="Proteomes" id="UP000638560"/>
    </source>
</evidence>
<dbReference type="Proteomes" id="UP000638560">
    <property type="component" value="Unassembled WGS sequence"/>
</dbReference>
<accession>A0ABS0GTB6</accession>
<evidence type="ECO:0000313" key="1">
    <source>
        <dbReference type="EMBL" id="MBF9129147.1"/>
    </source>
</evidence>
<dbReference type="InterPro" id="IPR023815">
    <property type="entry name" value="CRISPR-assoc_Csx19"/>
</dbReference>
<reference evidence="1 2" key="1">
    <citation type="submission" date="2020-11" db="EMBL/GenBank/DDBJ databases">
        <title>A novel isolate from a Black sea contaminated sediment with potential to produce alkanes: Plantactinospora alkalitolerans sp. nov.</title>
        <authorList>
            <person name="Carro L."/>
            <person name="Veyisoglu A."/>
            <person name="Guven K."/>
            <person name="Schumann P."/>
            <person name="Klenk H.-P."/>
            <person name="Sahin N."/>
        </authorList>
    </citation>
    <scope>NUCLEOTIDE SEQUENCE [LARGE SCALE GENOMIC DNA]</scope>
    <source>
        <strain evidence="1 2">S1510</strain>
    </source>
</reference>
<sequence length="214" mass="22772">MTTNQDGAVLHAVRATNLITAADAVAWFAPGTAPGRQVIGYTFSARAAAWLRVRSDGTAETVPDTVDVLSEAYEMVLFDGERELRWLRAPDGLGPAIAVGEDPARLPLGDAVTANPPPRRGDAHQTRLLEGDPAPHEVAGWTTLRSTRYASVHLPVTSVAGTALTVETIEYLAEDEHGNLDIVDTRTLGLRAIPMAQVQVRTAGSTTGRERTAA</sequence>
<keyword evidence="2" id="KW-1185">Reference proteome</keyword>
<name>A0ABS0GTB6_9ACTN</name>
<protein>
    <submittedName>
        <fullName evidence="1">Uncharacterized protein</fullName>
    </submittedName>
</protein>
<comment type="caution">
    <text evidence="1">The sequence shown here is derived from an EMBL/GenBank/DDBJ whole genome shotgun (WGS) entry which is preliminary data.</text>
</comment>
<proteinExistence type="predicted"/>
<dbReference type="EMBL" id="JADPUN010000106">
    <property type="protein sequence ID" value="MBF9129147.1"/>
    <property type="molecule type" value="Genomic_DNA"/>
</dbReference>
<dbReference type="RefSeq" id="WP_196200787.1">
    <property type="nucleotide sequence ID" value="NZ_JADPUN010000106.1"/>
</dbReference>
<gene>
    <name evidence="1" type="ORF">I0C86_09170</name>
</gene>
<dbReference type="NCBIfam" id="TIGR03984">
    <property type="entry name" value="CRISPR-associated protein Csx19"/>
    <property type="match status" value="1"/>
</dbReference>